<dbReference type="PANTHER" id="PTHR47926:SF365">
    <property type="entry name" value="DYW DOMAIN-CONTAINING PROTEIN"/>
    <property type="match status" value="1"/>
</dbReference>
<name>A0A9N7P4W8_STRHE</name>
<evidence type="ECO:0000256" key="1">
    <source>
        <dbReference type="ARBA" id="ARBA00022737"/>
    </source>
</evidence>
<dbReference type="InterPro" id="IPR002885">
    <property type="entry name" value="PPR_rpt"/>
</dbReference>
<dbReference type="GO" id="GO:0009451">
    <property type="term" value="P:RNA modification"/>
    <property type="evidence" value="ECO:0007669"/>
    <property type="project" value="InterPro"/>
</dbReference>
<evidence type="ECO:0000313" key="3">
    <source>
        <dbReference type="EMBL" id="CAA0842780.1"/>
    </source>
</evidence>
<keyword evidence="4" id="KW-1185">Reference proteome</keyword>
<dbReference type="EMBL" id="CACSLK010034598">
    <property type="protein sequence ID" value="CAA0842780.1"/>
    <property type="molecule type" value="Genomic_DNA"/>
</dbReference>
<dbReference type="GO" id="GO:0003723">
    <property type="term" value="F:RNA binding"/>
    <property type="evidence" value="ECO:0007669"/>
    <property type="project" value="InterPro"/>
</dbReference>
<sequence length="254" mass="28502">MTVVGFVGNGTTLVQVVAARGRSNKLKEGKSVQGHFVKQFSQFNLLISTGLVDMYSKCSRVDVARLIFDKMPTMNTISWNAMILGHCIHGNPDDGLSLYKQMVDTKLVGHKNEVEPDEVTFIGVLCACARLGMLTEGKFYFSQMIDVFRLKPNFSHYWCMANLMARVGLLHDAMNVLMNIPTDGDDVEREYSLWATLHGSCRFLGDVTSSEKIVTAFIERDPQNLYYNLLVNIYALAGKWEEVARTNLAVISRT</sequence>
<dbReference type="PROSITE" id="PS51375">
    <property type="entry name" value="PPR"/>
    <property type="match status" value="1"/>
</dbReference>
<proteinExistence type="predicted"/>
<dbReference type="PANTHER" id="PTHR47926">
    <property type="entry name" value="PENTATRICOPEPTIDE REPEAT-CONTAINING PROTEIN"/>
    <property type="match status" value="1"/>
</dbReference>
<evidence type="ECO:0000313" key="4">
    <source>
        <dbReference type="Proteomes" id="UP001153555"/>
    </source>
</evidence>
<dbReference type="Pfam" id="PF13041">
    <property type="entry name" value="PPR_2"/>
    <property type="match status" value="1"/>
</dbReference>
<feature type="repeat" description="PPR" evidence="2">
    <location>
        <begin position="75"/>
        <end position="109"/>
    </location>
</feature>
<protein>
    <submittedName>
        <fullName evidence="3">Pentatricopeptide repeat-containing protein</fullName>
    </submittedName>
</protein>
<dbReference type="Gene3D" id="1.25.40.10">
    <property type="entry name" value="Tetratricopeptide repeat domain"/>
    <property type="match status" value="2"/>
</dbReference>
<dbReference type="InterPro" id="IPR046960">
    <property type="entry name" value="PPR_At4g14850-like_plant"/>
</dbReference>
<dbReference type="FunFam" id="1.25.40.10:FF:000031">
    <property type="entry name" value="Pentatricopeptide repeat-containing protein mitochondrial"/>
    <property type="match status" value="1"/>
</dbReference>
<dbReference type="InterPro" id="IPR011990">
    <property type="entry name" value="TPR-like_helical_dom_sf"/>
</dbReference>
<dbReference type="AlphaFoldDB" id="A0A9N7P4W8"/>
<dbReference type="OrthoDB" id="1868351at2759"/>
<reference evidence="3" key="1">
    <citation type="submission" date="2019-12" db="EMBL/GenBank/DDBJ databases">
        <authorList>
            <person name="Scholes J."/>
        </authorList>
    </citation>
    <scope>NUCLEOTIDE SEQUENCE</scope>
</reference>
<gene>
    <name evidence="3" type="ORF">SHERM_08635</name>
</gene>
<evidence type="ECO:0000256" key="2">
    <source>
        <dbReference type="PROSITE-ProRule" id="PRU00708"/>
    </source>
</evidence>
<dbReference type="Proteomes" id="UP001153555">
    <property type="component" value="Unassembled WGS sequence"/>
</dbReference>
<dbReference type="Pfam" id="PF01535">
    <property type="entry name" value="PPR"/>
    <property type="match status" value="1"/>
</dbReference>
<organism evidence="3 4">
    <name type="scientific">Striga hermonthica</name>
    <name type="common">Purple witchweed</name>
    <name type="synonym">Buchnera hermonthica</name>
    <dbReference type="NCBI Taxonomy" id="68872"/>
    <lineage>
        <taxon>Eukaryota</taxon>
        <taxon>Viridiplantae</taxon>
        <taxon>Streptophyta</taxon>
        <taxon>Embryophyta</taxon>
        <taxon>Tracheophyta</taxon>
        <taxon>Spermatophyta</taxon>
        <taxon>Magnoliopsida</taxon>
        <taxon>eudicotyledons</taxon>
        <taxon>Gunneridae</taxon>
        <taxon>Pentapetalae</taxon>
        <taxon>asterids</taxon>
        <taxon>lamiids</taxon>
        <taxon>Lamiales</taxon>
        <taxon>Orobanchaceae</taxon>
        <taxon>Buchnereae</taxon>
        <taxon>Striga</taxon>
    </lineage>
</organism>
<keyword evidence="1" id="KW-0677">Repeat</keyword>
<dbReference type="NCBIfam" id="TIGR00756">
    <property type="entry name" value="PPR"/>
    <property type="match status" value="1"/>
</dbReference>
<comment type="caution">
    <text evidence="3">The sequence shown here is derived from an EMBL/GenBank/DDBJ whole genome shotgun (WGS) entry which is preliminary data.</text>
</comment>
<accession>A0A9N7P4W8</accession>